<evidence type="ECO:0000313" key="5">
    <source>
        <dbReference type="Proteomes" id="UP001500443"/>
    </source>
</evidence>
<evidence type="ECO:0000256" key="2">
    <source>
        <dbReference type="SAM" id="Phobius"/>
    </source>
</evidence>
<dbReference type="InterPro" id="IPR028087">
    <property type="entry name" value="Tad_N"/>
</dbReference>
<feature type="region of interest" description="Disordered" evidence="1">
    <location>
        <begin position="248"/>
        <end position="298"/>
    </location>
</feature>
<dbReference type="Proteomes" id="UP001500443">
    <property type="component" value="Unassembled WGS sequence"/>
</dbReference>
<proteinExistence type="predicted"/>
<evidence type="ECO:0000256" key="1">
    <source>
        <dbReference type="SAM" id="MobiDB-lite"/>
    </source>
</evidence>
<name>A0ABP5KQZ3_9ACTN</name>
<comment type="caution">
    <text evidence="4">The sequence shown here is derived from an EMBL/GenBank/DDBJ whole genome shotgun (WGS) entry which is preliminary data.</text>
</comment>
<evidence type="ECO:0000259" key="3">
    <source>
        <dbReference type="Pfam" id="PF13400"/>
    </source>
</evidence>
<keyword evidence="5" id="KW-1185">Reference proteome</keyword>
<keyword evidence="2" id="KW-1133">Transmembrane helix</keyword>
<sequence length="307" mass="31825">MAVPDAKSAVTEHNWLDGPTATAALSDSGGRPHVETQRRAAEVPGRDAAAAPRARARSGADSGGVSGNHRGGSGDRAGADPVGPGGLDPQQDQGADRKDRLKSDAGQAFPLYITAIAGLLFLAVAYFAVGQAAANRNDAQGAADAAALAAAHDAREQLSEGLLDTLRDPGSWDEIIGGEGFEYGSACAAAQDFAARNNADTTACDRVYDPDDGFTVTVRNREAIGDTLVPGTESKRSEATATAVLESRCGLKEPEDNGGGNGGDEDEDRDKPPPLELDCDDRDWSIDPEDIDVLPDAGDLFSVRLVE</sequence>
<feature type="transmembrane region" description="Helical" evidence="2">
    <location>
        <begin position="108"/>
        <end position="129"/>
    </location>
</feature>
<dbReference type="Pfam" id="PF13400">
    <property type="entry name" value="Tad"/>
    <property type="match status" value="1"/>
</dbReference>
<gene>
    <name evidence="4" type="ORF">GCM10009802_41440</name>
</gene>
<feature type="compositionally biased region" description="Basic and acidic residues" evidence="1">
    <location>
        <begin position="30"/>
        <end position="45"/>
    </location>
</feature>
<feature type="domain" description="Putative Flp pilus-assembly TadG-like N-terminal" evidence="3">
    <location>
        <begin position="106"/>
        <end position="151"/>
    </location>
</feature>
<dbReference type="EMBL" id="BAAAPF010000149">
    <property type="protein sequence ID" value="GAA2133038.1"/>
    <property type="molecule type" value="Genomic_DNA"/>
</dbReference>
<reference evidence="5" key="1">
    <citation type="journal article" date="2019" name="Int. J. Syst. Evol. Microbiol.">
        <title>The Global Catalogue of Microorganisms (GCM) 10K type strain sequencing project: providing services to taxonomists for standard genome sequencing and annotation.</title>
        <authorList>
            <consortium name="The Broad Institute Genomics Platform"/>
            <consortium name="The Broad Institute Genome Sequencing Center for Infectious Disease"/>
            <person name="Wu L."/>
            <person name="Ma J."/>
        </authorList>
    </citation>
    <scope>NUCLEOTIDE SEQUENCE [LARGE SCALE GENOMIC DNA]</scope>
    <source>
        <strain evidence="5">JCM 15481</strain>
    </source>
</reference>
<accession>A0ABP5KQZ3</accession>
<feature type="compositionally biased region" description="Gly residues" evidence="1">
    <location>
        <begin position="61"/>
        <end position="75"/>
    </location>
</feature>
<organism evidence="4 5">
    <name type="scientific">Streptomyces synnematoformans</name>
    <dbReference type="NCBI Taxonomy" id="415721"/>
    <lineage>
        <taxon>Bacteria</taxon>
        <taxon>Bacillati</taxon>
        <taxon>Actinomycetota</taxon>
        <taxon>Actinomycetes</taxon>
        <taxon>Kitasatosporales</taxon>
        <taxon>Streptomycetaceae</taxon>
        <taxon>Streptomyces</taxon>
    </lineage>
</organism>
<protein>
    <recommendedName>
        <fullName evidence="3">Putative Flp pilus-assembly TadG-like N-terminal domain-containing protein</fullName>
    </recommendedName>
</protein>
<evidence type="ECO:0000313" key="4">
    <source>
        <dbReference type="EMBL" id="GAA2133038.1"/>
    </source>
</evidence>
<keyword evidence="2" id="KW-0472">Membrane</keyword>
<keyword evidence="2" id="KW-0812">Transmembrane</keyword>
<feature type="compositionally biased region" description="Low complexity" evidence="1">
    <location>
        <begin position="46"/>
        <end position="60"/>
    </location>
</feature>
<feature type="compositionally biased region" description="Acidic residues" evidence="1">
    <location>
        <begin position="277"/>
        <end position="293"/>
    </location>
</feature>
<feature type="region of interest" description="Disordered" evidence="1">
    <location>
        <begin position="1"/>
        <end position="101"/>
    </location>
</feature>